<evidence type="ECO:0000313" key="5">
    <source>
        <dbReference type="Proteomes" id="UP001190700"/>
    </source>
</evidence>
<protein>
    <recommendedName>
        <fullName evidence="3">EDR1/CTR1/ARMC3-like peptidase-like domain-containing protein</fullName>
    </recommendedName>
</protein>
<reference evidence="4 5" key="1">
    <citation type="journal article" date="2015" name="Genome Biol. Evol.">
        <title>Comparative Genomics of a Bacterivorous Green Alga Reveals Evolutionary Causalities and Consequences of Phago-Mixotrophic Mode of Nutrition.</title>
        <authorList>
            <person name="Burns J.A."/>
            <person name="Paasch A."/>
            <person name="Narechania A."/>
            <person name="Kim E."/>
        </authorList>
    </citation>
    <scope>NUCLEOTIDE SEQUENCE [LARGE SCALE GENOMIC DNA]</scope>
    <source>
        <strain evidence="4 5">PLY_AMNH</strain>
    </source>
</reference>
<dbReference type="PANTHER" id="PTHR46618">
    <property type="entry name" value="ARMADILLO REPEAT-CONTAINING PROTEIN 3"/>
    <property type="match status" value="1"/>
</dbReference>
<evidence type="ECO:0000256" key="1">
    <source>
        <dbReference type="ARBA" id="ARBA00022737"/>
    </source>
</evidence>
<dbReference type="Pfam" id="PF14381">
    <property type="entry name" value="EDR1_CTR1_ARMC3_pept"/>
    <property type="match status" value="1"/>
</dbReference>
<dbReference type="Proteomes" id="UP001190700">
    <property type="component" value="Unassembled WGS sequence"/>
</dbReference>
<gene>
    <name evidence="4" type="ORF">CYMTET_6212</name>
</gene>
<keyword evidence="5" id="KW-1185">Reference proteome</keyword>
<dbReference type="EMBL" id="LGRX02001397">
    <property type="protein sequence ID" value="KAK3286219.1"/>
    <property type="molecule type" value="Genomic_DNA"/>
</dbReference>
<evidence type="ECO:0000256" key="2">
    <source>
        <dbReference type="SAM" id="MobiDB-lite"/>
    </source>
</evidence>
<dbReference type="AlphaFoldDB" id="A0AAE0LIQ6"/>
<feature type="domain" description="EDR1/CTR1/ARMC3-like peptidase-like" evidence="3">
    <location>
        <begin position="141"/>
        <end position="322"/>
    </location>
</feature>
<feature type="compositionally biased region" description="Basic and acidic residues" evidence="2">
    <location>
        <begin position="51"/>
        <end position="62"/>
    </location>
</feature>
<dbReference type="PANTHER" id="PTHR46618:SF1">
    <property type="entry name" value="ARMADILLO REPEAT-CONTAINING PROTEIN 3"/>
    <property type="match status" value="1"/>
</dbReference>
<proteinExistence type="predicted"/>
<feature type="non-terminal residue" evidence="4">
    <location>
        <position position="328"/>
    </location>
</feature>
<feature type="compositionally biased region" description="Basic and acidic residues" evidence="2">
    <location>
        <begin position="114"/>
        <end position="131"/>
    </location>
</feature>
<organism evidence="4 5">
    <name type="scientific">Cymbomonas tetramitiformis</name>
    <dbReference type="NCBI Taxonomy" id="36881"/>
    <lineage>
        <taxon>Eukaryota</taxon>
        <taxon>Viridiplantae</taxon>
        <taxon>Chlorophyta</taxon>
        <taxon>Pyramimonadophyceae</taxon>
        <taxon>Pyramimonadales</taxon>
        <taxon>Pyramimonadaceae</taxon>
        <taxon>Cymbomonas</taxon>
    </lineage>
</organism>
<evidence type="ECO:0000259" key="3">
    <source>
        <dbReference type="Pfam" id="PF14381"/>
    </source>
</evidence>
<feature type="compositionally biased region" description="Polar residues" evidence="2">
    <location>
        <begin position="15"/>
        <end position="26"/>
    </location>
</feature>
<keyword evidence="1" id="KW-0677">Repeat</keyword>
<feature type="compositionally biased region" description="Low complexity" evidence="2">
    <location>
        <begin position="83"/>
        <end position="100"/>
    </location>
</feature>
<feature type="compositionally biased region" description="Low complexity" evidence="2">
    <location>
        <begin position="63"/>
        <end position="73"/>
    </location>
</feature>
<feature type="region of interest" description="Disordered" evidence="2">
    <location>
        <begin position="1"/>
        <end position="131"/>
    </location>
</feature>
<evidence type="ECO:0000313" key="4">
    <source>
        <dbReference type="EMBL" id="KAK3286219.1"/>
    </source>
</evidence>
<accession>A0AAE0LIQ6</accession>
<dbReference type="InterPro" id="IPR055164">
    <property type="entry name" value="EDR1/CTR1/ARMC3-like_pept-like"/>
</dbReference>
<sequence>MPSLWSRLLNRGGQRPTTTSYSSENVTLPPISGDRPAGDRLAGVSSTPMHESPEEAEFRRQTEVAMAMSASEAAVKERRAASRRSAPSSTSSSTHPTTVHVQPAASRSSTSSVGDHEANRSSARLPRDMRGVRTQSQLKGHMLACRYFVSMCLDFLETPSDGFYDVWGEFPEAGEGARLPSLKKLKALTPSSSAVGLREVVFVTWDDILLEEMCKYVKEWRTTEMSLRVEQRAKWLAEMVAKRLGGAVPRGGDAEREHVRRWQQTTMQMQQQRRSHVAALGELTVGLARHRAVLFKTLAEHAQVTCRLVRGKYYCGAEDLAGIVLRDS</sequence>
<comment type="caution">
    <text evidence="4">The sequence shown here is derived from an EMBL/GenBank/DDBJ whole genome shotgun (WGS) entry which is preliminary data.</text>
</comment>
<dbReference type="InterPro" id="IPR052441">
    <property type="entry name" value="Armadillo-Ser/Thr_Kinase"/>
</dbReference>
<name>A0AAE0LIQ6_9CHLO</name>